<evidence type="ECO:0000313" key="3">
    <source>
        <dbReference type="Proteomes" id="UP000193834"/>
    </source>
</evidence>
<organism evidence="2 3">
    <name type="scientific">Paenibacillus aquistagni</name>
    <dbReference type="NCBI Taxonomy" id="1852522"/>
    <lineage>
        <taxon>Bacteria</taxon>
        <taxon>Bacillati</taxon>
        <taxon>Bacillota</taxon>
        <taxon>Bacilli</taxon>
        <taxon>Bacillales</taxon>
        <taxon>Paenibacillaceae</taxon>
        <taxon>Paenibacillus</taxon>
    </lineage>
</organism>
<protein>
    <submittedName>
        <fullName evidence="2">Uncharacterized protein</fullName>
    </submittedName>
</protein>
<dbReference type="Proteomes" id="UP000193834">
    <property type="component" value="Unassembled WGS sequence"/>
</dbReference>
<keyword evidence="3" id="KW-1185">Reference proteome</keyword>
<keyword evidence="1" id="KW-1133">Transmembrane helix</keyword>
<accession>A0A1X7K536</accession>
<reference evidence="2 3" key="1">
    <citation type="submission" date="2017-04" db="EMBL/GenBank/DDBJ databases">
        <authorList>
            <person name="Afonso C.L."/>
            <person name="Miller P.J."/>
            <person name="Scott M.A."/>
            <person name="Spackman E."/>
            <person name="Goraichik I."/>
            <person name="Dimitrov K.M."/>
            <person name="Suarez D.L."/>
            <person name="Swayne D.E."/>
        </authorList>
    </citation>
    <scope>NUCLEOTIDE SEQUENCE [LARGE SCALE GENOMIC DNA]</scope>
    <source>
        <strain evidence="2 3">11</strain>
    </source>
</reference>
<evidence type="ECO:0000313" key="2">
    <source>
        <dbReference type="EMBL" id="SMG35818.1"/>
    </source>
</evidence>
<dbReference type="AlphaFoldDB" id="A0A1X7K536"/>
<feature type="transmembrane region" description="Helical" evidence="1">
    <location>
        <begin position="68"/>
        <end position="87"/>
    </location>
</feature>
<dbReference type="OrthoDB" id="9989642at2"/>
<sequence length="95" mass="10830">MNRYFSKVVLLLSLVLPFLTLALPMSLYNIGFPIPFIIYDGPAAGAIHHAYELFNWSNLRVSFIKIDYYLLNAAIWYGVLILIKASVQRLRAPQA</sequence>
<evidence type="ECO:0000256" key="1">
    <source>
        <dbReference type="SAM" id="Phobius"/>
    </source>
</evidence>
<keyword evidence="1" id="KW-0472">Membrane</keyword>
<name>A0A1X7K536_9BACL</name>
<dbReference type="RefSeq" id="WP_085494272.1">
    <property type="nucleotide sequence ID" value="NZ_FXAZ01000002.1"/>
</dbReference>
<dbReference type="EMBL" id="FXAZ01000002">
    <property type="protein sequence ID" value="SMG35818.1"/>
    <property type="molecule type" value="Genomic_DNA"/>
</dbReference>
<proteinExistence type="predicted"/>
<keyword evidence="1" id="KW-0812">Transmembrane</keyword>
<gene>
    <name evidence="2" type="ORF">SAMN06295960_2053</name>
</gene>